<dbReference type="InterPro" id="IPR057435">
    <property type="entry name" value="Lips"/>
</dbReference>
<evidence type="ECO:0000313" key="3">
    <source>
        <dbReference type="EMBL" id="CAD8101795.1"/>
    </source>
</evidence>
<evidence type="ECO:0000313" key="4">
    <source>
        <dbReference type="Proteomes" id="UP000688137"/>
    </source>
</evidence>
<dbReference type="Proteomes" id="UP000688137">
    <property type="component" value="Unassembled WGS sequence"/>
</dbReference>
<proteinExistence type="predicted"/>
<feature type="transmembrane region" description="Helical" evidence="2">
    <location>
        <begin position="527"/>
        <end position="547"/>
    </location>
</feature>
<dbReference type="PANTHER" id="PTHR37686">
    <property type="entry name" value="LD36006P"/>
    <property type="match status" value="1"/>
</dbReference>
<protein>
    <recommendedName>
        <fullName evidence="5">Transmembrane protein</fullName>
    </recommendedName>
</protein>
<sequence>MQNQQDQFELNFNLSYSLDQNKEFYQLPNQIPCDFQGQRTNLNIDSKVKQLPQDVQDSTYQSAIALSQYLKIWDVNHQNNDYFYPFQLPPSSFVGNCQIFPHRPDLLQNEYHQVQDLSNAQISQIFQSGTFEIQSMQFQIPYVWQISSIIVKGRQNITKSYFQDIGRAYHIYKFEKNSIYNVNDSKGRECTIRCSIYNIFSKLTLYISLLIGFRETYIDVNENQLKNQIEARRQIELRQSDFYKRRIYEYLHFLNSEISRRQAQEKMTQLIKLQQEFMDHQQGLKLSIQNQFDYLIEQFGHNQKFDDHEEQKEYLENINEQIKLLDKDYIKEYGIQVNIEQDVNEQINNAISLAQFKFWQSKLGDDMALISNINDLNECKRAQKYYQQQQDNELQQSLDEFDKKLIKDHPIRSQSYHFVAEQRSEHRKQMKAVLKEKYRILLIEDLKKQNIKEVELYLNYLQQKAQLKKELKLLIEQAEEKSKRINIRIEVTRQCFPPYNIIRIGELFKLERKRTYIVYSSFPLWKFYLMIVRYFAWTANVTFWLFANGISGPLGIRALVQCSVFYPDVQINERTGVVSHSHYSVTPVVVHMANVCKGMSRSRRDFENSPDTGFFGKNCARICNYVEVYFFRFLIVGIIGVLIIIPILIIANFVISLVLALTAWAWIPIVLILSYVFQLLIYDFDCSDREQWSIFSTPAWFPIFINTFDFIVRGILNLIMNLLVCFIILPLGSIFMIIFGHLRYIIRSLYDCLMIIFVKCLGRVPATENWLAWKVSGPGISRKYYFTIKNEEALILVAGKLEKCILQEYQKKIEEEIMAPQKQVQSVMNNFFSVFGASYNFHDKGCDKLKQSLNQQISQRLQVLPQISNNIRFNESELIVIRMLIKQFIKNQIKLKDMKNYIWKHFQVQKGDYNELTSELLKQCFGHQILSPLEDIDLRFSLQTDENYNISKKISKALEGQVNLNQPTNFIVKSNSVSKKQVITKQFLEFSTIIQEVWNCQSIYQSWSTLADKSKRFYINYCLIANQEA</sequence>
<feature type="transmembrane region" description="Helical" evidence="2">
    <location>
        <begin position="718"/>
        <end position="739"/>
    </location>
</feature>
<keyword evidence="1" id="KW-0175">Coiled coil</keyword>
<evidence type="ECO:0000256" key="2">
    <source>
        <dbReference type="SAM" id="Phobius"/>
    </source>
</evidence>
<dbReference type="AlphaFoldDB" id="A0A8S1PFF5"/>
<evidence type="ECO:0000256" key="1">
    <source>
        <dbReference type="SAM" id="Coils"/>
    </source>
</evidence>
<dbReference type="Pfam" id="PF25228">
    <property type="entry name" value="Lips"/>
    <property type="match status" value="1"/>
</dbReference>
<reference evidence="3" key="1">
    <citation type="submission" date="2021-01" db="EMBL/GenBank/DDBJ databases">
        <authorList>
            <consortium name="Genoscope - CEA"/>
            <person name="William W."/>
        </authorList>
    </citation>
    <scope>NUCLEOTIDE SEQUENCE</scope>
</reference>
<feature type="transmembrane region" description="Helical" evidence="2">
    <location>
        <begin position="661"/>
        <end position="682"/>
    </location>
</feature>
<comment type="caution">
    <text evidence="3">The sequence shown here is derived from an EMBL/GenBank/DDBJ whole genome shotgun (WGS) entry which is preliminary data.</text>
</comment>
<evidence type="ECO:0008006" key="5">
    <source>
        <dbReference type="Google" id="ProtNLM"/>
    </source>
</evidence>
<dbReference type="PANTHER" id="PTHR37686:SF1">
    <property type="entry name" value="LD36006P"/>
    <property type="match status" value="1"/>
</dbReference>
<dbReference type="OMA" id="RECTIRC"/>
<feature type="transmembrane region" description="Helical" evidence="2">
    <location>
        <begin position="630"/>
        <end position="655"/>
    </location>
</feature>
<dbReference type="EMBL" id="CAJJDM010000119">
    <property type="protein sequence ID" value="CAD8101795.1"/>
    <property type="molecule type" value="Genomic_DNA"/>
</dbReference>
<keyword evidence="4" id="KW-1185">Reference proteome</keyword>
<name>A0A8S1PFF5_PARPR</name>
<organism evidence="3 4">
    <name type="scientific">Paramecium primaurelia</name>
    <dbReference type="NCBI Taxonomy" id="5886"/>
    <lineage>
        <taxon>Eukaryota</taxon>
        <taxon>Sar</taxon>
        <taxon>Alveolata</taxon>
        <taxon>Ciliophora</taxon>
        <taxon>Intramacronucleata</taxon>
        <taxon>Oligohymenophorea</taxon>
        <taxon>Peniculida</taxon>
        <taxon>Parameciidae</taxon>
        <taxon>Paramecium</taxon>
    </lineage>
</organism>
<gene>
    <name evidence="3" type="ORF">PPRIM_AZ9-3.1.T1160136</name>
</gene>
<accession>A0A8S1PFF5</accession>
<keyword evidence="2" id="KW-0472">Membrane</keyword>
<keyword evidence="2" id="KW-0812">Transmembrane</keyword>
<feature type="coiled-coil region" evidence="1">
    <location>
        <begin position="457"/>
        <end position="488"/>
    </location>
</feature>
<keyword evidence="2" id="KW-1133">Transmembrane helix</keyword>